<accession>A0ABS5N5V2</accession>
<evidence type="ECO:0008006" key="3">
    <source>
        <dbReference type="Google" id="ProtNLM"/>
    </source>
</evidence>
<gene>
    <name evidence="1" type="ORF">KFZ73_00200</name>
</gene>
<organism evidence="1 2">
    <name type="scientific">Tsukamurella paurometabola</name>
    <name type="common">Corynebacterium paurometabolum</name>
    <dbReference type="NCBI Taxonomy" id="2061"/>
    <lineage>
        <taxon>Bacteria</taxon>
        <taxon>Bacillati</taxon>
        <taxon>Actinomycetota</taxon>
        <taxon>Actinomycetes</taxon>
        <taxon>Mycobacteriales</taxon>
        <taxon>Tsukamurellaceae</taxon>
        <taxon>Tsukamurella</taxon>
    </lineage>
</organism>
<dbReference type="EMBL" id="JAGXOE010000001">
    <property type="protein sequence ID" value="MBS4099647.1"/>
    <property type="molecule type" value="Genomic_DNA"/>
</dbReference>
<protein>
    <recommendedName>
        <fullName evidence="3">DUF2993 domain-containing protein</fullName>
    </recommendedName>
</protein>
<evidence type="ECO:0000313" key="2">
    <source>
        <dbReference type="Proteomes" id="UP000676853"/>
    </source>
</evidence>
<evidence type="ECO:0000313" key="1">
    <source>
        <dbReference type="EMBL" id="MBS4099647.1"/>
    </source>
</evidence>
<proteinExistence type="predicted"/>
<sequence length="236" mass="24890">MWVAVAVLVVLCTAICAAELLARAALRAGLARRCAPVLGAAPAVVLSRRPVLLQLAVRRLAAVAVDSRTVGAGPHAILLDGRARGVSPVPGGLHLEALAATATLRLSWIRHVVDRAQAGDAGVTVRSVALLPRRRALAMTVGLPVAFGLGVDLRVVVAVRVRHGRLVFRATDLSMPVSIVPVPIPVAWAIDSWVKEIRPRVVPPALDALTIADVRWERDAVTLELTADEATVPLGR</sequence>
<comment type="caution">
    <text evidence="1">The sequence shown here is derived from an EMBL/GenBank/DDBJ whole genome shotgun (WGS) entry which is preliminary data.</text>
</comment>
<keyword evidence="2" id="KW-1185">Reference proteome</keyword>
<name>A0ABS5N5V2_TSUPA</name>
<dbReference type="Proteomes" id="UP000676853">
    <property type="component" value="Unassembled WGS sequence"/>
</dbReference>
<reference evidence="1 2" key="1">
    <citation type="submission" date="2021-04" db="EMBL/GenBank/DDBJ databases">
        <title>Whole genome sequence analysis of a thiophenic sulfur metabolizing bacteria.</title>
        <authorList>
            <person name="Akhtar N."/>
            <person name="Akram J."/>
            <person name="Aslam A."/>
        </authorList>
    </citation>
    <scope>NUCLEOTIDE SEQUENCE [LARGE SCALE GENOMIC DNA]</scope>
    <source>
        <strain evidence="1 2">3OW</strain>
    </source>
</reference>
<dbReference type="RefSeq" id="WP_212552594.1">
    <property type="nucleotide sequence ID" value="NZ_JAGXOE010000001.1"/>
</dbReference>